<dbReference type="AlphaFoldDB" id="E3J1B3"/>
<keyword evidence="2" id="KW-1185">Reference proteome</keyword>
<dbReference type="Proteomes" id="UP000002484">
    <property type="component" value="Chromosome"/>
</dbReference>
<proteinExistence type="predicted"/>
<reference evidence="1 2" key="1">
    <citation type="submission" date="2010-10" db="EMBL/GenBank/DDBJ databases">
        <title>Complete sequence of Frankia sp. EuI1c.</title>
        <authorList>
            <consortium name="US DOE Joint Genome Institute"/>
            <person name="Lucas S."/>
            <person name="Copeland A."/>
            <person name="Lapidus A."/>
            <person name="Cheng J.-F."/>
            <person name="Bruce D."/>
            <person name="Goodwin L."/>
            <person name="Pitluck S."/>
            <person name="Chertkov O."/>
            <person name="Detter J.C."/>
            <person name="Han C."/>
            <person name="Tapia R."/>
            <person name="Land M."/>
            <person name="Hauser L."/>
            <person name="Jeffries C."/>
            <person name="Kyrpides N."/>
            <person name="Ivanova N."/>
            <person name="Mikhailova N."/>
            <person name="Beauchemin N."/>
            <person name="Sen A."/>
            <person name="Sur S.A."/>
            <person name="Gtari M."/>
            <person name="Wall L."/>
            <person name="Tisa L."/>
            <person name="Woyke T."/>
        </authorList>
    </citation>
    <scope>NUCLEOTIDE SEQUENCE [LARGE SCALE GENOMIC DNA]</scope>
    <source>
        <strain evidence="2">DSM 45817 / CECT 9037 / EuI1c</strain>
    </source>
</reference>
<dbReference type="EMBL" id="CP002299">
    <property type="protein sequence ID" value="ADP80434.1"/>
    <property type="molecule type" value="Genomic_DNA"/>
</dbReference>
<dbReference type="InterPro" id="IPR016031">
    <property type="entry name" value="Trp_RNA-bd_attenuator-like_dom"/>
</dbReference>
<dbReference type="PANTHER" id="PTHR38074:SF1">
    <property type="entry name" value="ALTERED INHERITANCE OF MITOCHONDRIA PROTEIN 24, MITOCHONDRIAL"/>
    <property type="match status" value="1"/>
</dbReference>
<evidence type="ECO:0000313" key="2">
    <source>
        <dbReference type="Proteomes" id="UP000002484"/>
    </source>
</evidence>
<dbReference type="KEGG" id="fri:FraEuI1c_2395"/>
<evidence type="ECO:0000313" key="1">
    <source>
        <dbReference type="EMBL" id="ADP80434.1"/>
    </source>
</evidence>
<dbReference type="OrthoDB" id="8707822at2"/>
<evidence type="ECO:0008006" key="3">
    <source>
        <dbReference type="Google" id="ProtNLM"/>
    </source>
</evidence>
<sequence>MQGQLIDHYGQTPVMDRMSKHGSKIAKVVMWPGFDLFARSGSMIGYEGLIEFDPQPPQVRNIAKSWATGEGVPLMTARGQGLLYLADYGKDVIVLQLTPNEAVSVNGKNILAFDAHLQWGIERVKGVSMLSGMGMFNVMIRNNTPNPGWVAMTSKGTPIMLDTREAPTFVDTDALVGYTEGLHIEKRRTAGIGGMLGRGSGEAFQLGFSGQGFVVVQPSEDARPHFSPRG</sequence>
<dbReference type="Pfam" id="PF01987">
    <property type="entry name" value="AIM24"/>
    <property type="match status" value="1"/>
</dbReference>
<accession>E3J1B3</accession>
<dbReference type="InParanoid" id="E3J1B3"/>
<dbReference type="eggNOG" id="COG2013">
    <property type="taxonomic scope" value="Bacteria"/>
</dbReference>
<dbReference type="InterPro" id="IPR036983">
    <property type="entry name" value="AIM24_sf"/>
</dbReference>
<dbReference type="HOGENOM" id="CLU_057502_0_0_11"/>
<name>E3J1B3_PSEI1</name>
<dbReference type="SUPFAM" id="SSF51219">
    <property type="entry name" value="TRAP-like"/>
    <property type="match status" value="1"/>
</dbReference>
<protein>
    <recommendedName>
        <fullName evidence="3">AIM24 family protein</fullName>
    </recommendedName>
</protein>
<dbReference type="Gene3D" id="3.60.160.10">
    <property type="entry name" value="Mitochondrial biogenesis AIM24"/>
    <property type="match status" value="1"/>
</dbReference>
<dbReference type="InterPro" id="IPR002838">
    <property type="entry name" value="AIM24"/>
</dbReference>
<organism evidence="1 2">
    <name type="scientific">Pseudofrankia inefficax (strain DSM 45817 / CECT 9037 / DDB 130130 / EuI1c)</name>
    <name type="common">Frankia inefficax</name>
    <dbReference type="NCBI Taxonomy" id="298654"/>
    <lineage>
        <taxon>Bacteria</taxon>
        <taxon>Bacillati</taxon>
        <taxon>Actinomycetota</taxon>
        <taxon>Actinomycetes</taxon>
        <taxon>Frankiales</taxon>
        <taxon>Frankiaceae</taxon>
        <taxon>Pseudofrankia</taxon>
    </lineage>
</organism>
<dbReference type="RefSeq" id="WP_013423552.1">
    <property type="nucleotide sequence ID" value="NC_014666.1"/>
</dbReference>
<dbReference type="STRING" id="298654.FraEuI1c_2395"/>
<gene>
    <name evidence="1" type="ordered locus">FraEuI1c_2395</name>
</gene>
<dbReference type="PANTHER" id="PTHR38074">
    <property type="entry name" value="ALTERED INHERITANCE OF MITOCHONDRIA PROTEIN 24, MITOCHONDRIAL"/>
    <property type="match status" value="1"/>
</dbReference>